<reference evidence="3 4" key="1">
    <citation type="submission" date="2024-02" db="EMBL/GenBank/DDBJ databases">
        <title>A draft genome for the cacao thread blight pathogen Marasmius crinis-equi.</title>
        <authorList>
            <person name="Cohen S.P."/>
            <person name="Baruah I.K."/>
            <person name="Amoako-Attah I."/>
            <person name="Bukari Y."/>
            <person name="Meinhardt L.W."/>
            <person name="Bailey B.A."/>
        </authorList>
    </citation>
    <scope>NUCLEOTIDE SEQUENCE [LARGE SCALE GENOMIC DNA]</scope>
    <source>
        <strain evidence="3 4">GH-76</strain>
    </source>
</reference>
<feature type="non-terminal residue" evidence="3">
    <location>
        <position position="161"/>
    </location>
</feature>
<evidence type="ECO:0000256" key="1">
    <source>
        <dbReference type="SAM" id="MobiDB-lite"/>
    </source>
</evidence>
<gene>
    <name evidence="3" type="ORF">V5O48_015477</name>
</gene>
<feature type="compositionally biased region" description="Basic and acidic residues" evidence="1">
    <location>
        <begin position="103"/>
        <end position="116"/>
    </location>
</feature>
<keyword evidence="2" id="KW-0812">Transmembrane</keyword>
<proteinExistence type="predicted"/>
<feature type="region of interest" description="Disordered" evidence="1">
    <location>
        <begin position="103"/>
        <end position="135"/>
    </location>
</feature>
<evidence type="ECO:0000313" key="4">
    <source>
        <dbReference type="Proteomes" id="UP001465976"/>
    </source>
</evidence>
<accession>A0ABR3EUE5</accession>
<protein>
    <submittedName>
        <fullName evidence="3">Uncharacterized protein</fullName>
    </submittedName>
</protein>
<feature type="transmembrane region" description="Helical" evidence="2">
    <location>
        <begin position="6"/>
        <end position="22"/>
    </location>
</feature>
<sequence length="161" mass="18235">MIGAISAGILAPILVVLLVFLRRRNSRRRICSIIPRFLNHRSGNDFRITALPMPVSPHTRFSRFSGYDRQGESQLSSVQSRSNEIPQSRLSKLDLFAQDTQLEERSGDRISQHEVWIDEPPTAGRNTQDDEIQSPSLRAELELMARRVAQLEAMLSDEAPP</sequence>
<name>A0ABR3EUE5_9AGAR</name>
<dbReference type="EMBL" id="JBAHYK010001867">
    <property type="protein sequence ID" value="KAL0566533.1"/>
    <property type="molecule type" value="Genomic_DNA"/>
</dbReference>
<organism evidence="3 4">
    <name type="scientific">Marasmius crinis-equi</name>
    <dbReference type="NCBI Taxonomy" id="585013"/>
    <lineage>
        <taxon>Eukaryota</taxon>
        <taxon>Fungi</taxon>
        <taxon>Dikarya</taxon>
        <taxon>Basidiomycota</taxon>
        <taxon>Agaricomycotina</taxon>
        <taxon>Agaricomycetes</taxon>
        <taxon>Agaricomycetidae</taxon>
        <taxon>Agaricales</taxon>
        <taxon>Marasmiineae</taxon>
        <taxon>Marasmiaceae</taxon>
        <taxon>Marasmius</taxon>
    </lineage>
</organism>
<keyword evidence="2" id="KW-1133">Transmembrane helix</keyword>
<keyword evidence="4" id="KW-1185">Reference proteome</keyword>
<comment type="caution">
    <text evidence="3">The sequence shown here is derived from an EMBL/GenBank/DDBJ whole genome shotgun (WGS) entry which is preliminary data.</text>
</comment>
<evidence type="ECO:0000313" key="3">
    <source>
        <dbReference type="EMBL" id="KAL0566533.1"/>
    </source>
</evidence>
<keyword evidence="2" id="KW-0472">Membrane</keyword>
<dbReference type="Proteomes" id="UP001465976">
    <property type="component" value="Unassembled WGS sequence"/>
</dbReference>
<evidence type="ECO:0000256" key="2">
    <source>
        <dbReference type="SAM" id="Phobius"/>
    </source>
</evidence>